<feature type="compositionally biased region" description="Low complexity" evidence="16">
    <location>
        <begin position="821"/>
        <end position="854"/>
    </location>
</feature>
<feature type="region of interest" description="Disordered" evidence="16">
    <location>
        <begin position="422"/>
        <end position="456"/>
    </location>
</feature>
<feature type="region of interest" description="Disordered" evidence="16">
    <location>
        <begin position="596"/>
        <end position="626"/>
    </location>
</feature>
<evidence type="ECO:0000313" key="18">
    <source>
        <dbReference type="EMBL" id="CCA66485.1"/>
    </source>
</evidence>
<feature type="region of interest" description="Disordered" evidence="16">
    <location>
        <begin position="674"/>
        <end position="713"/>
    </location>
</feature>
<comment type="caution">
    <text evidence="18">The sequence shown here is derived from an EMBL/GenBank/DDBJ whole genome shotgun (WGS) entry which is preliminary data.</text>
</comment>
<evidence type="ECO:0000256" key="5">
    <source>
        <dbReference type="ARBA" id="ARBA00020536"/>
    </source>
</evidence>
<comment type="subcellular location">
    <subcellularLocation>
        <location evidence="3">Chromosome</location>
        <location evidence="3">Telomere</location>
    </subcellularLocation>
    <subcellularLocation>
        <location evidence="2">Cytoplasm</location>
    </subcellularLocation>
    <subcellularLocation>
        <location evidence="1">Nucleus</location>
    </subcellularLocation>
</comment>
<feature type="compositionally biased region" description="Polar residues" evidence="16">
    <location>
        <begin position="422"/>
        <end position="433"/>
    </location>
</feature>
<feature type="compositionally biased region" description="Low complexity" evidence="16">
    <location>
        <begin position="691"/>
        <end position="701"/>
    </location>
</feature>
<evidence type="ECO:0000256" key="2">
    <source>
        <dbReference type="ARBA" id="ARBA00004496"/>
    </source>
</evidence>
<feature type="compositionally biased region" description="Low complexity" evidence="16">
    <location>
        <begin position="903"/>
        <end position="918"/>
    </location>
</feature>
<keyword evidence="11" id="KW-0832">Ubl conjugation</keyword>
<evidence type="ECO:0000256" key="9">
    <source>
        <dbReference type="ARBA" id="ARBA00022763"/>
    </source>
</evidence>
<gene>
    <name evidence="18" type="ORF">PIIN_00170</name>
</gene>
<feature type="region of interest" description="Disordered" evidence="16">
    <location>
        <begin position="1"/>
        <end position="35"/>
    </location>
</feature>
<dbReference type="InterPro" id="IPR051833">
    <property type="entry name" value="TC-DDR_regulator"/>
</dbReference>
<evidence type="ECO:0000256" key="16">
    <source>
        <dbReference type="SAM" id="MobiDB-lite"/>
    </source>
</evidence>
<feature type="compositionally biased region" description="Low complexity" evidence="16">
    <location>
        <begin position="762"/>
        <end position="776"/>
    </location>
</feature>
<reference evidence="18 19" key="1">
    <citation type="journal article" date="2011" name="PLoS Pathog.">
        <title>Endophytic Life Strategies Decoded by Genome and Transcriptome Analyses of the Mutualistic Root Symbiont Piriformospora indica.</title>
        <authorList>
            <person name="Zuccaro A."/>
            <person name="Lahrmann U."/>
            <person name="Guldener U."/>
            <person name="Langen G."/>
            <person name="Pfiffi S."/>
            <person name="Biedenkopf D."/>
            <person name="Wong P."/>
            <person name="Samans B."/>
            <person name="Grimm C."/>
            <person name="Basiewicz M."/>
            <person name="Murat C."/>
            <person name="Martin F."/>
            <person name="Kogel K.H."/>
        </authorList>
    </citation>
    <scope>NUCLEOTIDE SEQUENCE [LARGE SCALE GENOMIC DNA]</scope>
    <source>
        <strain evidence="18 19">DSM 11827</strain>
    </source>
</reference>
<dbReference type="InterPro" id="IPR041803">
    <property type="entry name" value="DEF1_CUE"/>
</dbReference>
<dbReference type="eggNOG" id="ENOG502S359">
    <property type="taxonomic scope" value="Eukaryota"/>
</dbReference>
<feature type="compositionally biased region" description="Basic and acidic residues" evidence="16">
    <location>
        <begin position="336"/>
        <end position="348"/>
    </location>
</feature>
<keyword evidence="14" id="KW-0234">DNA repair</keyword>
<feature type="domain" description="CUE" evidence="17">
    <location>
        <begin position="40"/>
        <end position="83"/>
    </location>
</feature>
<keyword evidence="9" id="KW-0227">DNA damage</keyword>
<dbReference type="FunCoup" id="G4T5B0">
    <property type="interactions" value="139"/>
</dbReference>
<feature type="compositionally biased region" description="Polar residues" evidence="16">
    <location>
        <begin position="141"/>
        <end position="163"/>
    </location>
</feature>
<proteinExistence type="inferred from homology"/>
<evidence type="ECO:0000259" key="17">
    <source>
        <dbReference type="PROSITE" id="PS51140"/>
    </source>
</evidence>
<keyword evidence="15" id="KW-0539">Nucleus</keyword>
<feature type="compositionally biased region" description="Low complexity" evidence="16">
    <location>
        <begin position="111"/>
        <end position="120"/>
    </location>
</feature>
<evidence type="ECO:0000256" key="12">
    <source>
        <dbReference type="ARBA" id="ARBA00022895"/>
    </source>
</evidence>
<dbReference type="Gene3D" id="1.10.8.10">
    <property type="entry name" value="DNA helicase RuvA subunit, C-terminal domain"/>
    <property type="match status" value="1"/>
</dbReference>
<dbReference type="EMBL" id="CAFZ01000002">
    <property type="protein sequence ID" value="CCA66485.1"/>
    <property type="molecule type" value="Genomic_DNA"/>
</dbReference>
<keyword evidence="10" id="KW-0833">Ubl conjugation pathway</keyword>
<name>G4T5B0_SERID</name>
<evidence type="ECO:0000256" key="14">
    <source>
        <dbReference type="ARBA" id="ARBA00023204"/>
    </source>
</evidence>
<feature type="region of interest" description="Disordered" evidence="16">
    <location>
        <begin position="79"/>
        <end position="389"/>
    </location>
</feature>
<feature type="compositionally biased region" description="Polar residues" evidence="16">
    <location>
        <begin position="171"/>
        <end position="205"/>
    </location>
</feature>
<feature type="compositionally biased region" description="Polar residues" evidence="16">
    <location>
        <begin position="887"/>
        <end position="902"/>
    </location>
</feature>
<dbReference type="GO" id="GO:0005634">
    <property type="term" value="C:nucleus"/>
    <property type="evidence" value="ECO:0007669"/>
    <property type="project" value="UniProtKB-SubCell"/>
</dbReference>
<feature type="region of interest" description="Disordered" evidence="16">
    <location>
        <begin position="753"/>
        <end position="927"/>
    </location>
</feature>
<keyword evidence="8" id="KW-0597">Phosphoprotein</keyword>
<evidence type="ECO:0000256" key="13">
    <source>
        <dbReference type="ARBA" id="ARBA00023125"/>
    </source>
</evidence>
<keyword evidence="7" id="KW-0963">Cytoplasm</keyword>
<feature type="compositionally biased region" description="Polar residues" evidence="16">
    <location>
        <begin position="596"/>
        <end position="607"/>
    </location>
</feature>
<dbReference type="Proteomes" id="UP000007148">
    <property type="component" value="Unassembled WGS sequence"/>
</dbReference>
<dbReference type="PANTHER" id="PTHR16308">
    <property type="entry name" value="UBIQUITIN ASSOCIATED PROTEIN 2-LIKE/LINGERER"/>
    <property type="match status" value="1"/>
</dbReference>
<dbReference type="HOGENOM" id="CLU_006015_0_0_1"/>
<evidence type="ECO:0000313" key="19">
    <source>
        <dbReference type="Proteomes" id="UP000007148"/>
    </source>
</evidence>
<comment type="similarity">
    <text evidence="4">Belongs to the DEF1 family.</text>
</comment>
<dbReference type="CDD" id="cd14368">
    <property type="entry name" value="CUE_DEF1_like"/>
    <property type="match status" value="1"/>
</dbReference>
<keyword evidence="6" id="KW-0158">Chromosome</keyword>
<evidence type="ECO:0000256" key="3">
    <source>
        <dbReference type="ARBA" id="ARBA00004574"/>
    </source>
</evidence>
<dbReference type="OMA" id="QPEAPYF"/>
<dbReference type="InParanoid" id="G4T5B0"/>
<evidence type="ECO:0000256" key="6">
    <source>
        <dbReference type="ARBA" id="ARBA00022454"/>
    </source>
</evidence>
<dbReference type="GO" id="GO:0006281">
    <property type="term" value="P:DNA repair"/>
    <property type="evidence" value="ECO:0007669"/>
    <property type="project" value="UniProtKB-KW"/>
</dbReference>
<feature type="compositionally biased region" description="Polar residues" evidence="16">
    <location>
        <begin position="298"/>
        <end position="309"/>
    </location>
</feature>
<dbReference type="PANTHER" id="PTHR16308:SF13">
    <property type="entry name" value="PROTEIN LINGERER"/>
    <property type="match status" value="1"/>
</dbReference>
<evidence type="ECO:0000256" key="15">
    <source>
        <dbReference type="ARBA" id="ARBA00023242"/>
    </source>
</evidence>
<sequence>MSRPTRPSAKQSSYTNHREQHRSNDVEAAPTSALNKARAQFNEPLAQLQAIFPDWKEEDLLSVLEEVRGDIETAVARISEGHVEQWGSVKHKKEKKLPTHRERERDGQSHASLRGAASPRGRARGGRGAGVSRQQRDRASNHTPSTRAQDATYATDTDPQTETAHGDYSKSPYSNEQDTYQQSTSDPLTSTHDASTPEPTYTTPIQEVAASPAGPSRKPNKPTGGLSWAQVAKPHAKPPVSDTSALKPKEDHLIEMQPKQQFAREEPTTVETPSWDDEPVVNPVVLPTSAQEPFHNESAPSNHEGQELSSPPLAQVAETSPVVDIPARQPSPPKPVEPEKVEEVEPPRMEAALAPPPGLASPPLAASPSRSKTSTPTNARPAVGIHRTSSRFKSDQAVIMPNQVSNANFGTLPLQFGSLNISEESEQPSTEAPTETRPVEERPVAHPDVPPPTDLQIMDNVKTSIDSYASGSLQGHPETIAPVLTNESNGPVHTQAPPVDPTLAMAPTLNHPIAQQPPQPQHQIPSQHSLAGLTHTPQQSGQNAPIIQQSQPYGQASGLPSQGPYETGLGINTLSHLSQLSHSQSQAYFRQTDSPFYNQSHTHTQDTGFGGSNAAPGAFPQTAYSTSQNLNPEFGFDNQRVSQLFIGQATSGYSVNNNLYGLQNTFAGRGLLRHDEKGLTGPSNQHLGMHPGPAAQGQPGPNQGGGQGQTQYPGMAHLANPYYYNMNMNPYGYGNQFFSPAFTSFVNPVYQPSGNSTPPHGSKPSAPTSSAAGAPTVGQYSGGPGHLHHGSNGYDGEQPSNGSSTYHQGNSLSTDFSKSYQPSQGFLSSISSSGQGVRGPTSGPTAGGPSSTPSDQPFKGYSSGGMQGGLATPDKGMAPSRIPPGLGQNQPQFYGNRFQSSVQAPGFQNPNGQGPQQNDSYYGYQRW</sequence>
<feature type="compositionally biased region" description="Polar residues" evidence="16">
    <location>
        <begin position="798"/>
        <end position="820"/>
    </location>
</feature>
<dbReference type="GO" id="GO:0043130">
    <property type="term" value="F:ubiquitin binding"/>
    <property type="evidence" value="ECO:0007669"/>
    <property type="project" value="InterPro"/>
</dbReference>
<evidence type="ECO:0000256" key="8">
    <source>
        <dbReference type="ARBA" id="ARBA00022553"/>
    </source>
</evidence>
<feature type="region of interest" description="Disordered" evidence="16">
    <location>
        <begin position="484"/>
        <end position="505"/>
    </location>
</feature>
<protein>
    <recommendedName>
        <fullName evidence="5">RNA polymerase II degradation factor 1</fullName>
    </recommendedName>
</protein>
<dbReference type="AlphaFoldDB" id="G4T5B0"/>
<dbReference type="GO" id="GO:0000781">
    <property type="term" value="C:chromosome, telomeric region"/>
    <property type="evidence" value="ECO:0007669"/>
    <property type="project" value="UniProtKB-SubCell"/>
</dbReference>
<dbReference type="OrthoDB" id="5396806at2759"/>
<keyword evidence="13" id="KW-0238">DNA-binding</keyword>
<accession>G4T5B0</accession>
<dbReference type="PROSITE" id="PS51140">
    <property type="entry name" value="CUE"/>
    <property type="match status" value="1"/>
</dbReference>
<dbReference type="GO" id="GO:0005737">
    <property type="term" value="C:cytoplasm"/>
    <property type="evidence" value="ECO:0007669"/>
    <property type="project" value="UniProtKB-SubCell"/>
</dbReference>
<evidence type="ECO:0000256" key="7">
    <source>
        <dbReference type="ARBA" id="ARBA00022490"/>
    </source>
</evidence>
<evidence type="ECO:0000256" key="10">
    <source>
        <dbReference type="ARBA" id="ARBA00022786"/>
    </source>
</evidence>
<dbReference type="Pfam" id="PF02845">
    <property type="entry name" value="CUE"/>
    <property type="match status" value="1"/>
</dbReference>
<evidence type="ECO:0000256" key="4">
    <source>
        <dbReference type="ARBA" id="ARBA00005491"/>
    </source>
</evidence>
<feature type="compositionally biased region" description="Basic and acidic residues" evidence="16">
    <location>
        <begin position="96"/>
        <end position="108"/>
    </location>
</feature>
<dbReference type="STRING" id="1109443.G4T5B0"/>
<keyword evidence="12" id="KW-0779">Telomere</keyword>
<evidence type="ECO:0000256" key="1">
    <source>
        <dbReference type="ARBA" id="ARBA00004123"/>
    </source>
</evidence>
<keyword evidence="19" id="KW-1185">Reference proteome</keyword>
<dbReference type="InterPro" id="IPR003892">
    <property type="entry name" value="CUE"/>
</dbReference>
<evidence type="ECO:0000256" key="11">
    <source>
        <dbReference type="ARBA" id="ARBA00022843"/>
    </source>
</evidence>
<feature type="compositionally biased region" description="Basic and acidic residues" evidence="16">
    <location>
        <begin position="16"/>
        <end position="25"/>
    </location>
</feature>
<dbReference type="GO" id="GO:0003677">
    <property type="term" value="F:DNA binding"/>
    <property type="evidence" value="ECO:0007669"/>
    <property type="project" value="UniProtKB-KW"/>
</dbReference>
<organism evidence="18 19">
    <name type="scientific">Serendipita indica (strain DSM 11827)</name>
    <name type="common">Root endophyte fungus</name>
    <name type="synonym">Piriformospora indica</name>
    <dbReference type="NCBI Taxonomy" id="1109443"/>
    <lineage>
        <taxon>Eukaryota</taxon>
        <taxon>Fungi</taxon>
        <taxon>Dikarya</taxon>
        <taxon>Basidiomycota</taxon>
        <taxon>Agaricomycotina</taxon>
        <taxon>Agaricomycetes</taxon>
        <taxon>Sebacinales</taxon>
        <taxon>Serendipitaceae</taxon>
        <taxon>Serendipita</taxon>
    </lineage>
</organism>